<feature type="non-terminal residue" evidence="2">
    <location>
        <position position="93"/>
    </location>
</feature>
<sequence>KDSPCPRAASSPGAPGRPCCRPGPRWPPCPKASRTPTTGSASRSPTPAKPAKWSCGTGSISKPCSSSRPTLRPGTKWWPCSTKPTTKVFPYSN</sequence>
<gene>
    <name evidence="2" type="ORF">AVDCRST_MAG56-7583</name>
</gene>
<evidence type="ECO:0000313" key="2">
    <source>
        <dbReference type="EMBL" id="CAA9333723.1"/>
    </source>
</evidence>
<feature type="non-terminal residue" evidence="2">
    <location>
        <position position="1"/>
    </location>
</feature>
<reference evidence="2" key="1">
    <citation type="submission" date="2020-02" db="EMBL/GenBank/DDBJ databases">
        <authorList>
            <person name="Meier V. D."/>
        </authorList>
    </citation>
    <scope>NUCLEOTIDE SEQUENCE</scope>
    <source>
        <strain evidence="2">AVDCRST_MAG56</strain>
    </source>
</reference>
<name>A0A6J4LIC0_9SPHI</name>
<feature type="region of interest" description="Disordered" evidence="1">
    <location>
        <begin position="1"/>
        <end position="78"/>
    </location>
</feature>
<proteinExistence type="predicted"/>
<organism evidence="2">
    <name type="scientific">uncultured Cytophagales bacterium</name>
    <dbReference type="NCBI Taxonomy" id="158755"/>
    <lineage>
        <taxon>Bacteria</taxon>
        <taxon>Pseudomonadati</taxon>
        <taxon>Bacteroidota</taxon>
        <taxon>Sphingobacteriia</taxon>
        <taxon>Sphingobacteriales</taxon>
        <taxon>environmental samples</taxon>
    </lineage>
</organism>
<evidence type="ECO:0000256" key="1">
    <source>
        <dbReference type="SAM" id="MobiDB-lite"/>
    </source>
</evidence>
<feature type="compositionally biased region" description="Polar residues" evidence="1">
    <location>
        <begin position="56"/>
        <end position="69"/>
    </location>
</feature>
<feature type="compositionally biased region" description="Polar residues" evidence="1">
    <location>
        <begin position="34"/>
        <end position="45"/>
    </location>
</feature>
<feature type="compositionally biased region" description="Low complexity" evidence="1">
    <location>
        <begin position="12"/>
        <end position="23"/>
    </location>
</feature>
<protein>
    <submittedName>
        <fullName evidence="2">Uncharacterized protein</fullName>
    </submittedName>
</protein>
<dbReference type="AlphaFoldDB" id="A0A6J4LIC0"/>
<dbReference type="EMBL" id="CADCTQ010000632">
    <property type="protein sequence ID" value="CAA9333723.1"/>
    <property type="molecule type" value="Genomic_DNA"/>
</dbReference>
<accession>A0A6J4LIC0</accession>